<dbReference type="GO" id="GO:0005634">
    <property type="term" value="C:nucleus"/>
    <property type="evidence" value="ECO:0007669"/>
    <property type="project" value="UniProtKB-SubCell"/>
</dbReference>
<feature type="compositionally biased region" description="Polar residues" evidence="16">
    <location>
        <begin position="379"/>
        <end position="393"/>
    </location>
</feature>
<dbReference type="SUPFAM" id="SSF56784">
    <property type="entry name" value="HAD-like"/>
    <property type="match status" value="1"/>
</dbReference>
<feature type="compositionally biased region" description="Basic and acidic residues" evidence="16">
    <location>
        <begin position="821"/>
        <end position="834"/>
    </location>
</feature>
<dbReference type="InterPro" id="IPR023214">
    <property type="entry name" value="HAD_sf"/>
</dbReference>
<feature type="compositionally biased region" description="Polar residues" evidence="16">
    <location>
        <begin position="762"/>
        <end position="819"/>
    </location>
</feature>
<feature type="compositionally biased region" description="Polar residues" evidence="16">
    <location>
        <begin position="837"/>
        <end position="854"/>
    </location>
</feature>
<dbReference type="FunFam" id="3.40.50.10190:FF:000014">
    <property type="entry name" value="RNA polymerase II C-terminal domain phosphatase-like 3"/>
    <property type="match status" value="1"/>
</dbReference>
<dbReference type="NCBIfam" id="TIGR02250">
    <property type="entry name" value="FCP1_euk"/>
    <property type="match status" value="1"/>
</dbReference>
<name>A0A6L2M1I2_TANCI</name>
<feature type="compositionally biased region" description="Polar residues" evidence="16">
    <location>
        <begin position="567"/>
        <end position="579"/>
    </location>
</feature>
<comment type="cofactor">
    <cofactor evidence="3">
        <name>Mg(2+)</name>
        <dbReference type="ChEBI" id="CHEBI:18420"/>
    </cofactor>
</comment>
<dbReference type="GO" id="GO:0009651">
    <property type="term" value="P:response to salt stress"/>
    <property type="evidence" value="ECO:0007669"/>
    <property type="project" value="UniProtKB-ARBA"/>
</dbReference>
<dbReference type="InterPro" id="IPR036412">
    <property type="entry name" value="HAD-like_sf"/>
</dbReference>
<dbReference type="EMBL" id="BKCJ010005560">
    <property type="protein sequence ID" value="GEU67410.1"/>
    <property type="molecule type" value="Genomic_DNA"/>
</dbReference>
<keyword evidence="8" id="KW-0378">Hydrolase</keyword>
<evidence type="ECO:0000256" key="14">
    <source>
        <dbReference type="ARBA" id="ARBA00048336"/>
    </source>
</evidence>
<evidence type="ECO:0000256" key="6">
    <source>
        <dbReference type="ARBA" id="ARBA00022491"/>
    </source>
</evidence>
<evidence type="ECO:0000259" key="17">
    <source>
        <dbReference type="PROSITE" id="PS50172"/>
    </source>
</evidence>
<comment type="catalytic activity">
    <reaction evidence="14">
        <text>O-phospho-L-threonyl-[protein] + H2O = L-threonyl-[protein] + phosphate</text>
        <dbReference type="Rhea" id="RHEA:47004"/>
        <dbReference type="Rhea" id="RHEA-COMP:11060"/>
        <dbReference type="Rhea" id="RHEA-COMP:11605"/>
        <dbReference type="ChEBI" id="CHEBI:15377"/>
        <dbReference type="ChEBI" id="CHEBI:30013"/>
        <dbReference type="ChEBI" id="CHEBI:43474"/>
        <dbReference type="ChEBI" id="CHEBI:61977"/>
        <dbReference type="EC" id="3.1.3.16"/>
    </reaction>
</comment>
<dbReference type="FunFam" id="3.40.50.1000:FF:000098">
    <property type="entry name" value="RNA polymerase II C-terminal domain phosphatase-like 3"/>
    <property type="match status" value="1"/>
</dbReference>
<feature type="compositionally biased region" description="Polar residues" evidence="16">
    <location>
        <begin position="592"/>
        <end position="602"/>
    </location>
</feature>
<dbReference type="CDD" id="cd07521">
    <property type="entry name" value="HAD_FCP1-like"/>
    <property type="match status" value="1"/>
</dbReference>
<dbReference type="GO" id="GO:0008420">
    <property type="term" value="F:RNA polymerase II CTD heptapeptide repeat phosphatase activity"/>
    <property type="evidence" value="ECO:0007669"/>
    <property type="project" value="InterPro"/>
</dbReference>
<dbReference type="InterPro" id="IPR001357">
    <property type="entry name" value="BRCT_dom"/>
</dbReference>
<comment type="caution">
    <text evidence="19">The sequence shown here is derived from an EMBL/GenBank/DDBJ whole genome shotgun (WGS) entry which is preliminary data.</text>
</comment>
<comment type="subcellular location">
    <subcellularLocation>
        <location evidence="4">Nucleus</location>
    </subcellularLocation>
</comment>
<dbReference type="InterPro" id="IPR057473">
    <property type="entry name" value="ARM_CPL3"/>
</dbReference>
<dbReference type="GO" id="GO:0003723">
    <property type="term" value="F:RNA binding"/>
    <property type="evidence" value="ECO:0007669"/>
    <property type="project" value="UniProtKB-KW"/>
</dbReference>
<gene>
    <name evidence="19" type="ORF">Tci_039388</name>
</gene>
<evidence type="ECO:0000256" key="7">
    <source>
        <dbReference type="ARBA" id="ARBA00022723"/>
    </source>
</evidence>
<evidence type="ECO:0000256" key="15">
    <source>
        <dbReference type="ARBA" id="ARBA00063107"/>
    </source>
</evidence>
<evidence type="ECO:0000256" key="1">
    <source>
        <dbReference type="ARBA" id="ARBA00001936"/>
    </source>
</evidence>
<feature type="region of interest" description="Disordered" evidence="16">
    <location>
        <begin position="83"/>
        <end position="116"/>
    </location>
</feature>
<keyword evidence="11" id="KW-0804">Transcription</keyword>
<protein>
    <recommendedName>
        <fullName evidence="5">protein-serine/threonine phosphatase</fullName>
        <ecNumber evidence="5">3.1.3.16</ecNumber>
    </recommendedName>
</protein>
<dbReference type="SUPFAM" id="SSF52113">
    <property type="entry name" value="BRCT domain"/>
    <property type="match status" value="1"/>
</dbReference>
<dbReference type="PANTHER" id="PTHR23081">
    <property type="entry name" value="RNA POLYMERASE II CTD PHOSPHATASE"/>
    <property type="match status" value="1"/>
</dbReference>
<evidence type="ECO:0000256" key="5">
    <source>
        <dbReference type="ARBA" id="ARBA00013081"/>
    </source>
</evidence>
<feature type="region of interest" description="Disordered" evidence="16">
    <location>
        <begin position="339"/>
        <end position="421"/>
    </location>
</feature>
<feature type="compositionally biased region" description="Polar residues" evidence="16">
    <location>
        <begin position="877"/>
        <end position="887"/>
    </location>
</feature>
<evidence type="ECO:0000256" key="2">
    <source>
        <dbReference type="ARBA" id="ARBA00001941"/>
    </source>
</evidence>
<dbReference type="PANTHER" id="PTHR23081:SF2">
    <property type="entry name" value="RNA POLYMERASE II C-TERMINAL DOMAIN PHOSPHATASE-LIKE 3"/>
    <property type="match status" value="1"/>
</dbReference>
<keyword evidence="10" id="KW-0805">Transcription regulation</keyword>
<evidence type="ECO:0000256" key="16">
    <source>
        <dbReference type="SAM" id="MobiDB-lite"/>
    </source>
</evidence>
<comment type="catalytic activity">
    <reaction evidence="13">
        <text>O-phospho-L-seryl-[protein] + H2O = L-seryl-[protein] + phosphate</text>
        <dbReference type="Rhea" id="RHEA:20629"/>
        <dbReference type="Rhea" id="RHEA-COMP:9863"/>
        <dbReference type="Rhea" id="RHEA-COMP:11604"/>
        <dbReference type="ChEBI" id="CHEBI:15377"/>
        <dbReference type="ChEBI" id="CHEBI:29999"/>
        <dbReference type="ChEBI" id="CHEBI:43474"/>
        <dbReference type="ChEBI" id="CHEBI:83421"/>
        <dbReference type="EC" id="3.1.3.16"/>
    </reaction>
</comment>
<dbReference type="InterPro" id="IPR039189">
    <property type="entry name" value="Fcp1"/>
</dbReference>
<feature type="compositionally biased region" description="Polar residues" evidence="16">
    <location>
        <begin position="400"/>
        <end position="421"/>
    </location>
</feature>
<dbReference type="Pfam" id="PF03031">
    <property type="entry name" value="NIF"/>
    <property type="match status" value="1"/>
</dbReference>
<organism evidence="19">
    <name type="scientific">Tanacetum cinerariifolium</name>
    <name type="common">Dalmatian daisy</name>
    <name type="synonym">Chrysanthemum cinerariifolium</name>
    <dbReference type="NCBI Taxonomy" id="118510"/>
    <lineage>
        <taxon>Eukaryota</taxon>
        <taxon>Viridiplantae</taxon>
        <taxon>Streptophyta</taxon>
        <taxon>Embryophyta</taxon>
        <taxon>Tracheophyta</taxon>
        <taxon>Spermatophyta</taxon>
        <taxon>Magnoliopsida</taxon>
        <taxon>eudicotyledons</taxon>
        <taxon>Gunneridae</taxon>
        <taxon>Pentapetalae</taxon>
        <taxon>asterids</taxon>
        <taxon>campanulids</taxon>
        <taxon>Asterales</taxon>
        <taxon>Asteraceae</taxon>
        <taxon>Asteroideae</taxon>
        <taxon>Anthemideae</taxon>
        <taxon>Anthemidinae</taxon>
        <taxon>Tanacetum</taxon>
    </lineage>
</organism>
<dbReference type="PROSITE" id="PS50172">
    <property type="entry name" value="BRCT"/>
    <property type="match status" value="1"/>
</dbReference>
<feature type="domain" description="FCP1 homology" evidence="18">
    <location>
        <begin position="1018"/>
        <end position="1195"/>
    </location>
</feature>
<feature type="compositionally biased region" description="Low complexity" evidence="16">
    <location>
        <begin position="88"/>
        <end position="107"/>
    </location>
</feature>
<accession>A0A6L2M1I2</accession>
<dbReference type="SMART" id="SM00292">
    <property type="entry name" value="BRCT"/>
    <property type="match status" value="1"/>
</dbReference>
<dbReference type="InterPro" id="IPR004274">
    <property type="entry name" value="FCP1_dom"/>
</dbReference>
<dbReference type="GO" id="GO:0046872">
    <property type="term" value="F:metal ion binding"/>
    <property type="evidence" value="ECO:0007669"/>
    <property type="project" value="UniProtKB-KW"/>
</dbReference>
<dbReference type="Pfam" id="PF25505">
    <property type="entry name" value="ARM_CPL3"/>
    <property type="match status" value="1"/>
</dbReference>
<evidence type="ECO:0000256" key="11">
    <source>
        <dbReference type="ARBA" id="ARBA00023163"/>
    </source>
</evidence>
<feature type="compositionally biased region" description="Polar residues" evidence="16">
    <location>
        <begin position="964"/>
        <end position="982"/>
    </location>
</feature>
<evidence type="ECO:0000313" key="19">
    <source>
        <dbReference type="EMBL" id="GEU67410.1"/>
    </source>
</evidence>
<keyword evidence="12" id="KW-0539">Nucleus</keyword>
<feature type="region of interest" description="Disordered" evidence="16">
    <location>
        <begin position="762"/>
        <end position="887"/>
    </location>
</feature>
<feature type="region of interest" description="Disordered" evidence="16">
    <location>
        <begin position="958"/>
        <end position="983"/>
    </location>
</feature>
<keyword evidence="6" id="KW-0678">Repressor</keyword>
<feature type="region of interest" description="Disordered" evidence="16">
    <location>
        <begin position="496"/>
        <end position="523"/>
    </location>
</feature>
<dbReference type="CDD" id="cd17729">
    <property type="entry name" value="BRCT_CTDP1"/>
    <property type="match status" value="1"/>
</dbReference>
<sequence>MANNKDVIEEGEISDCEEISASDFTAKVPDKVVTTVAVDQSTQQKVWTMEDLMKYQNKYQMARNYAPGLYNFAWAQAVQNKPLDNYQNNNKNNNLSNNSNNNNNETSVVKEEESVNVTNSNNAVDKIVLDVDDDDSEKEEGEIDEDVVLEVANENVNGEGGVVVDMDIDEDEDDDDDDGDVNKKWINVIKVGLKGITSDCAKESFEEVCSRLEDLLDTLATLLSDNEGLSKDDLVQLAFFAIRIVNSVFSNMGRNEKDQNRHILSRMLTNVKSYTPVVFAPEQLKEVETMLVSCNTDVVGSSTTENDKDVDMLVAPLAENAKQEVSSASEESVLDAMPIRTSYTPPPPNPAAAGYPVRTSNQNTKQSDSLKTQVGYPVRTSNQNTKQSDSLKTQAGYPVRTSNQNTKQSDSLKTQTSMSKNRMSLPLLDLHKDHDMDSLPSPTRENTNPLPLGKALFEGDAAFRPEWPAPRAVVQRYDTDALKAVSTYQQKFSRSSFFSNDLPSPTPSEDSGGDAGGDFAGEVSSFSTVSKPNFVTQTTTVQSNNISNPHVEIPSVQLHSNARNAAPVYSTSSSVTRVANKTRDPRLRLANPESSSDSNQGTVPLPRKQPTIEPLVGLVQGSRKQKIVDEPVLVDGPALKRHKNEFGDSSNSRNIISISQARGFENGVMTSSLPRTSAGNMHIPATGVSPSSASLQSILKDMAVNPSQWMNLINMEQQKSIDPAKYVTQSVSQNSIQAPVQMTTVVSQPMVTGPWSTPMTIVTSQPLATGPWSTPMTTGTSQPLATGSWSTPMTTAASQPLATGSRSTAETQINQTASGDDSGKVRMKPRDPRRALQSKSLQKSEPVTSSSTVEGTKGNLKQADPRVSSKQADPRASFQTSSTPDITRQFTKNLKNIADLVSSTVSAPVQISQPAPVQISQPAPVQISQTAPVQISQPAPVQISQPAQVHSSFVNMKGLPSQPARLQNGTEQTSEEAASKPQNAWGDVEHLFGRYDDQERAAIQRERSKRMEEQKKMFSERKLCLVLDLDHTLLNSAKFSEIEPVHDELLRKKEEQDRDKPQRHLFRFPHMCMWTKLRPGIWKFLEKASKLFELHLYTMGNKLYATEMAKVLDPKGVLFNGRVISRGDVGDNVDGDPKSKDLEGVLGMESAVVIIDDSIRVWPHNKLNLIVVERYIYFPCSRRQFGLPGPSLLEIDHDERPDEGTLASSLAVIEKIHQNFFMEKSLDDADVRNILASEQRKILGGCRIVFSRVFPVGESSPHMHPLWQTAEQFGAVCTNQLDDKVTHVVANSLGTDKVNWALATGRPVVHPGWVEASALLYRRANEQDFAVKP</sequence>
<dbReference type="InterPro" id="IPR036420">
    <property type="entry name" value="BRCT_dom_sf"/>
</dbReference>
<dbReference type="Pfam" id="PF00533">
    <property type="entry name" value="BRCT"/>
    <property type="match status" value="1"/>
</dbReference>
<comment type="cofactor">
    <cofactor evidence="2">
        <name>Co(2+)</name>
        <dbReference type="ChEBI" id="CHEBI:48828"/>
    </cofactor>
</comment>
<dbReference type="Gene3D" id="3.40.50.10190">
    <property type="entry name" value="BRCT domain"/>
    <property type="match status" value="1"/>
</dbReference>
<dbReference type="Gene3D" id="3.40.50.1000">
    <property type="entry name" value="HAD superfamily/HAD-like"/>
    <property type="match status" value="1"/>
</dbReference>
<dbReference type="PROSITE" id="PS50969">
    <property type="entry name" value="FCP1"/>
    <property type="match status" value="1"/>
</dbReference>
<evidence type="ECO:0000256" key="10">
    <source>
        <dbReference type="ARBA" id="ARBA00023015"/>
    </source>
</evidence>
<comment type="cofactor">
    <cofactor evidence="1">
        <name>Mn(2+)</name>
        <dbReference type="ChEBI" id="CHEBI:29035"/>
    </cofactor>
</comment>
<reference evidence="19" key="1">
    <citation type="journal article" date="2019" name="Sci. Rep.">
        <title>Draft genome of Tanacetum cinerariifolium, the natural source of mosquito coil.</title>
        <authorList>
            <person name="Yamashiro T."/>
            <person name="Shiraishi A."/>
            <person name="Satake H."/>
            <person name="Nakayama K."/>
        </authorList>
    </citation>
    <scope>NUCLEOTIDE SEQUENCE</scope>
</reference>
<keyword evidence="7" id="KW-0479">Metal-binding</keyword>
<evidence type="ECO:0000256" key="8">
    <source>
        <dbReference type="ARBA" id="ARBA00022801"/>
    </source>
</evidence>
<comment type="subunit">
    <text evidence="15">Interacts with RAP74.</text>
</comment>
<proteinExistence type="predicted"/>
<feature type="domain" description="BRCT" evidence="17">
    <location>
        <begin position="1238"/>
        <end position="1331"/>
    </location>
</feature>
<evidence type="ECO:0000256" key="13">
    <source>
        <dbReference type="ARBA" id="ARBA00047761"/>
    </source>
</evidence>
<feature type="compositionally biased region" description="Polar residues" evidence="16">
    <location>
        <begin position="358"/>
        <end position="372"/>
    </location>
</feature>
<evidence type="ECO:0000256" key="12">
    <source>
        <dbReference type="ARBA" id="ARBA00023242"/>
    </source>
</evidence>
<evidence type="ECO:0000256" key="3">
    <source>
        <dbReference type="ARBA" id="ARBA00001946"/>
    </source>
</evidence>
<feature type="region of interest" description="Disordered" evidence="16">
    <location>
        <begin position="567"/>
        <end position="612"/>
    </location>
</feature>
<evidence type="ECO:0000256" key="9">
    <source>
        <dbReference type="ARBA" id="ARBA00022884"/>
    </source>
</evidence>
<dbReference type="EC" id="3.1.3.16" evidence="5"/>
<evidence type="ECO:0000259" key="18">
    <source>
        <dbReference type="PROSITE" id="PS50969"/>
    </source>
</evidence>
<dbReference type="SMART" id="SM00577">
    <property type="entry name" value="CPDc"/>
    <property type="match status" value="1"/>
</dbReference>
<dbReference type="InterPro" id="IPR011947">
    <property type="entry name" value="FCP1_euk"/>
</dbReference>
<keyword evidence="9" id="KW-0694">RNA-binding</keyword>
<evidence type="ECO:0000256" key="4">
    <source>
        <dbReference type="ARBA" id="ARBA00004123"/>
    </source>
</evidence>